<dbReference type="Gene3D" id="3.40.1000.10">
    <property type="entry name" value="Mog1/PsbP, alpha/beta/alpha sandwich"/>
    <property type="match status" value="1"/>
</dbReference>
<reference evidence="3" key="1">
    <citation type="journal article" date="2019" name="Emerg. Microbes Infect.">
        <title>Comprehensive subspecies identification of 175 nontuberculous mycobacteria species based on 7547 genomic profiles.</title>
        <authorList>
            <person name="Matsumoto Y."/>
            <person name="Kinjo T."/>
            <person name="Motooka D."/>
            <person name="Nabeya D."/>
            <person name="Jung N."/>
            <person name="Uechi K."/>
            <person name="Horii T."/>
            <person name="Iida T."/>
            <person name="Fujita J."/>
            <person name="Nakamura S."/>
        </authorList>
    </citation>
    <scope>NUCLEOTIDE SEQUENCE [LARGE SCALE GENOMIC DNA]</scope>
    <source>
        <strain evidence="3">JCM 13671</strain>
    </source>
</reference>
<feature type="signal peptide" evidence="2">
    <location>
        <begin position="1"/>
        <end position="23"/>
    </location>
</feature>
<name>A0A7I7XSH1_9MYCO</name>
<dbReference type="PROSITE" id="PS51257">
    <property type="entry name" value="PROKAR_LIPOPROTEIN"/>
    <property type="match status" value="1"/>
</dbReference>
<organism evidence="3 4">
    <name type="scientific">Mycolicibacterium confluentis</name>
    <dbReference type="NCBI Taxonomy" id="28047"/>
    <lineage>
        <taxon>Bacteria</taxon>
        <taxon>Bacillati</taxon>
        <taxon>Actinomycetota</taxon>
        <taxon>Actinomycetes</taxon>
        <taxon>Mycobacteriales</taxon>
        <taxon>Mycobacteriaceae</taxon>
        <taxon>Mycolicibacterium</taxon>
    </lineage>
</organism>
<sequence>MIWRPALALAVASAALVSCGAPAPDYQSTWSTSATTSAVPTTPPPVVPFSQYLEGRGVRGVPVAPADLTDIEVTLVRPPGWKPYRNENLLPQTQAIAKNDTYPTAQVLVFRLHGGFDVPAAIRHANADAMLSPGFKKLNESFNDFDGFPSAMIEGSYTGPNDRRLHTYSRIVIPVTPAPDFQRYLVQLTVTSLADQAVADSDAIESIIGGFKVTLS</sequence>
<feature type="chain" id="PRO_5029655306" description="Lipoprotein LpqT" evidence="2">
    <location>
        <begin position="24"/>
        <end position="216"/>
    </location>
</feature>
<protein>
    <recommendedName>
        <fullName evidence="5">Lipoprotein LpqT</fullName>
    </recommendedName>
</protein>
<evidence type="ECO:0000313" key="4">
    <source>
        <dbReference type="Proteomes" id="UP000466931"/>
    </source>
</evidence>
<evidence type="ECO:0000313" key="3">
    <source>
        <dbReference type="EMBL" id="BBZ32013.1"/>
    </source>
</evidence>
<keyword evidence="4" id="KW-1185">Reference proteome</keyword>
<dbReference type="RefSeq" id="WP_407663203.1">
    <property type="nucleotide sequence ID" value="NZ_AP022612.1"/>
</dbReference>
<evidence type="ECO:0000256" key="1">
    <source>
        <dbReference type="ARBA" id="ARBA00022729"/>
    </source>
</evidence>
<evidence type="ECO:0008006" key="5">
    <source>
        <dbReference type="Google" id="ProtNLM"/>
    </source>
</evidence>
<dbReference type="EMBL" id="AP022612">
    <property type="protein sequence ID" value="BBZ32013.1"/>
    <property type="molecule type" value="Genomic_DNA"/>
</dbReference>
<reference evidence="3" key="2">
    <citation type="submission" date="2020-02" db="EMBL/GenBank/DDBJ databases">
        <authorList>
            <person name="Matsumoto Y."/>
            <person name="Motooka D."/>
            <person name="Nakamura S."/>
        </authorList>
    </citation>
    <scope>NUCLEOTIDE SEQUENCE</scope>
    <source>
        <strain evidence="3">JCM 13671</strain>
    </source>
</reference>
<accession>A0A7I7XSH1</accession>
<dbReference type="Pfam" id="PF10738">
    <property type="entry name" value="Lpp-LpqN"/>
    <property type="match status" value="1"/>
</dbReference>
<proteinExistence type="predicted"/>
<dbReference type="InterPro" id="IPR019674">
    <property type="entry name" value="Lipoprotein_LpqN/LpqT-like"/>
</dbReference>
<gene>
    <name evidence="3" type="ORF">MCNF_06180</name>
</gene>
<dbReference type="Proteomes" id="UP000466931">
    <property type="component" value="Chromosome"/>
</dbReference>
<keyword evidence="1 2" id="KW-0732">Signal</keyword>
<evidence type="ECO:0000256" key="2">
    <source>
        <dbReference type="SAM" id="SignalP"/>
    </source>
</evidence>
<dbReference type="AlphaFoldDB" id="A0A7I7XSH1"/>